<evidence type="ECO:0000256" key="2">
    <source>
        <dbReference type="SAM" id="Phobius"/>
    </source>
</evidence>
<dbReference type="AlphaFoldDB" id="A0A9P9APZ5"/>
<sequence length="201" mass="22854">MAKLLLTSSQVQVIASGLVVLLCTFALFISGYMIQQRTLNELRVAIQPRGGVPRNTQRVTNPSPYAHAYLPEHFREKKTRLEDGTVVVQESEAQREAREQHQAIEVTETPSGGHAVQKVIPKANKDIDFKVNQDAKQENIDIVEQLKAKMKEKMQPVTPPDVVATKKSKPLSRAQRRKLIKQDLQRSAQAEDPAYYQRRMW</sequence>
<keyword evidence="4" id="KW-1185">Reference proteome</keyword>
<reference evidence="3 4" key="1">
    <citation type="journal article" date="2021" name="Nat. Commun.">
        <title>Genetic determinants of endophytism in the Arabidopsis root mycobiome.</title>
        <authorList>
            <person name="Mesny F."/>
            <person name="Miyauchi S."/>
            <person name="Thiergart T."/>
            <person name="Pickel B."/>
            <person name="Atanasova L."/>
            <person name="Karlsson M."/>
            <person name="Huettel B."/>
            <person name="Barry K.W."/>
            <person name="Haridas S."/>
            <person name="Chen C."/>
            <person name="Bauer D."/>
            <person name="Andreopoulos W."/>
            <person name="Pangilinan J."/>
            <person name="LaButti K."/>
            <person name="Riley R."/>
            <person name="Lipzen A."/>
            <person name="Clum A."/>
            <person name="Drula E."/>
            <person name="Henrissat B."/>
            <person name="Kohler A."/>
            <person name="Grigoriev I.V."/>
            <person name="Martin F.M."/>
            <person name="Hacquard S."/>
        </authorList>
    </citation>
    <scope>NUCLEOTIDE SEQUENCE [LARGE SCALE GENOMIC DNA]</scope>
    <source>
        <strain evidence="3 4">MPI-CAGE-CH-0241</strain>
    </source>
</reference>
<gene>
    <name evidence="3" type="ORF">B0T10DRAFT_492458</name>
</gene>
<accession>A0A9P9APZ5</accession>
<evidence type="ECO:0000313" key="3">
    <source>
        <dbReference type="EMBL" id="KAH6885332.1"/>
    </source>
</evidence>
<dbReference type="EMBL" id="JAGPYM010000018">
    <property type="protein sequence ID" value="KAH6885332.1"/>
    <property type="molecule type" value="Genomic_DNA"/>
</dbReference>
<protein>
    <submittedName>
        <fullName evidence="3">Uncharacterized protein</fullName>
    </submittedName>
</protein>
<evidence type="ECO:0000256" key="1">
    <source>
        <dbReference type="SAM" id="MobiDB-lite"/>
    </source>
</evidence>
<feature type="transmembrane region" description="Helical" evidence="2">
    <location>
        <begin position="12"/>
        <end position="34"/>
    </location>
</feature>
<keyword evidence="2" id="KW-1133">Transmembrane helix</keyword>
<keyword evidence="2" id="KW-0472">Membrane</keyword>
<dbReference type="Proteomes" id="UP000777438">
    <property type="component" value="Unassembled WGS sequence"/>
</dbReference>
<proteinExistence type="predicted"/>
<dbReference type="OrthoDB" id="5367275at2759"/>
<evidence type="ECO:0000313" key="4">
    <source>
        <dbReference type="Proteomes" id="UP000777438"/>
    </source>
</evidence>
<organism evidence="3 4">
    <name type="scientific">Thelonectria olida</name>
    <dbReference type="NCBI Taxonomy" id="1576542"/>
    <lineage>
        <taxon>Eukaryota</taxon>
        <taxon>Fungi</taxon>
        <taxon>Dikarya</taxon>
        <taxon>Ascomycota</taxon>
        <taxon>Pezizomycotina</taxon>
        <taxon>Sordariomycetes</taxon>
        <taxon>Hypocreomycetidae</taxon>
        <taxon>Hypocreales</taxon>
        <taxon>Nectriaceae</taxon>
        <taxon>Thelonectria</taxon>
    </lineage>
</organism>
<name>A0A9P9APZ5_9HYPO</name>
<comment type="caution">
    <text evidence="3">The sequence shown here is derived from an EMBL/GenBank/DDBJ whole genome shotgun (WGS) entry which is preliminary data.</text>
</comment>
<keyword evidence="2" id="KW-0812">Transmembrane</keyword>
<feature type="region of interest" description="Disordered" evidence="1">
    <location>
        <begin position="151"/>
        <end position="201"/>
    </location>
</feature>
<feature type="compositionally biased region" description="Basic residues" evidence="1">
    <location>
        <begin position="166"/>
        <end position="179"/>
    </location>
</feature>